<accession>A0A939LQR4</accession>
<dbReference type="PROSITE" id="PS51257">
    <property type="entry name" value="PROKAR_LIPOPROTEIN"/>
    <property type="match status" value="1"/>
</dbReference>
<evidence type="ECO:0000313" key="3">
    <source>
        <dbReference type="Proteomes" id="UP000664209"/>
    </source>
</evidence>
<keyword evidence="3" id="KW-1185">Reference proteome</keyword>
<feature type="chain" id="PRO_5038425859" evidence="1">
    <location>
        <begin position="27"/>
        <end position="439"/>
    </location>
</feature>
<name>A0A939LQR4_9CELL</name>
<sequence length="439" mass="46926">MNALNRRTASRLVVGGLALTLLAACAGTGSVDTDEAPAAGTTADANEVESLTFWSNHPGGSKEVEEELIAAYEAEHGIEVNLVSAGADYEEVAQRLNAALAGGDLPDVVIVSDVTWFNFALTDALAPMDELWETVGVDSEGYVDSLREDYAFDDAHYALPYSRSTPLFYYNKDMWEAAGLPDRGPETWDEFAEWGADLQEANPDVAPLVAPDGSAYLDWLFQGMIWTFGGAYSDEWEPTFTTDGSIAAGEFLQDQVETGNLAISNDPNNQFGAGQAASLLASTGSLGGLTETTEFEFGTAFLPGPQPGVTTGGAGLGIPAGIDRARQEAAMEFIAFFTNTENTVTFTQATGYMPVQKAALETEETLAFLEENPNARTALEQLELTSPQDYARVFVPGGGARIGAALDRITTGGEDVETVFTELDEETRTVVERDIEPQL</sequence>
<reference evidence="2" key="1">
    <citation type="submission" date="2021-03" db="EMBL/GenBank/DDBJ databases">
        <title>Actinotalea soli sp. nov., isolated from soil.</title>
        <authorList>
            <person name="Ping W."/>
            <person name="Zhang J."/>
        </authorList>
    </citation>
    <scope>NUCLEOTIDE SEQUENCE</scope>
    <source>
        <strain evidence="2">BY-33</strain>
    </source>
</reference>
<feature type="signal peptide" evidence="1">
    <location>
        <begin position="1"/>
        <end position="26"/>
    </location>
</feature>
<comment type="caution">
    <text evidence="2">The sequence shown here is derived from an EMBL/GenBank/DDBJ whole genome shotgun (WGS) entry which is preliminary data.</text>
</comment>
<dbReference type="AlphaFoldDB" id="A0A939LQR4"/>
<gene>
    <name evidence="2" type="ORF">J4G33_12880</name>
</gene>
<dbReference type="PANTHER" id="PTHR43649:SF30">
    <property type="entry name" value="ABC TRANSPORTER SUBSTRATE-BINDING PROTEIN"/>
    <property type="match status" value="1"/>
</dbReference>
<dbReference type="InterPro" id="IPR050490">
    <property type="entry name" value="Bact_solute-bd_prot1"/>
</dbReference>
<dbReference type="Proteomes" id="UP000664209">
    <property type="component" value="Unassembled WGS sequence"/>
</dbReference>
<protein>
    <submittedName>
        <fullName evidence="2">ABC transporter substrate-binding protein</fullName>
    </submittedName>
</protein>
<dbReference type="InterPro" id="IPR006059">
    <property type="entry name" value="SBP"/>
</dbReference>
<keyword evidence="1" id="KW-0732">Signal</keyword>
<organism evidence="2 3">
    <name type="scientific">Actinotalea soli</name>
    <dbReference type="NCBI Taxonomy" id="2819234"/>
    <lineage>
        <taxon>Bacteria</taxon>
        <taxon>Bacillati</taxon>
        <taxon>Actinomycetota</taxon>
        <taxon>Actinomycetes</taxon>
        <taxon>Micrococcales</taxon>
        <taxon>Cellulomonadaceae</taxon>
        <taxon>Actinotalea</taxon>
    </lineage>
</organism>
<dbReference type="PANTHER" id="PTHR43649">
    <property type="entry name" value="ARABINOSE-BINDING PROTEIN-RELATED"/>
    <property type="match status" value="1"/>
</dbReference>
<dbReference type="CDD" id="cd14748">
    <property type="entry name" value="PBP2_UgpB"/>
    <property type="match status" value="1"/>
</dbReference>
<dbReference type="EMBL" id="JAGEMK010000007">
    <property type="protein sequence ID" value="MBO1752701.1"/>
    <property type="molecule type" value="Genomic_DNA"/>
</dbReference>
<evidence type="ECO:0000313" key="2">
    <source>
        <dbReference type="EMBL" id="MBO1752701.1"/>
    </source>
</evidence>
<dbReference type="Gene3D" id="3.40.190.10">
    <property type="entry name" value="Periplasmic binding protein-like II"/>
    <property type="match status" value="1"/>
</dbReference>
<dbReference type="Pfam" id="PF13416">
    <property type="entry name" value="SBP_bac_8"/>
    <property type="match status" value="1"/>
</dbReference>
<dbReference type="SUPFAM" id="SSF53850">
    <property type="entry name" value="Periplasmic binding protein-like II"/>
    <property type="match status" value="1"/>
</dbReference>
<evidence type="ECO:0000256" key="1">
    <source>
        <dbReference type="SAM" id="SignalP"/>
    </source>
</evidence>
<proteinExistence type="predicted"/>
<dbReference type="RefSeq" id="WP_208056387.1">
    <property type="nucleotide sequence ID" value="NZ_JAGEMK010000007.1"/>
</dbReference>